<gene>
    <name evidence="2" type="ORF">SPACI_034030</name>
</gene>
<evidence type="ECO:0000313" key="3">
    <source>
        <dbReference type="Proteomes" id="UP000216052"/>
    </source>
</evidence>
<evidence type="ECO:0000256" key="1">
    <source>
        <dbReference type="SAM" id="MobiDB-lite"/>
    </source>
</evidence>
<dbReference type="EMBL" id="CP155571">
    <property type="protein sequence ID" value="XFO73317.1"/>
    <property type="molecule type" value="Genomic_DNA"/>
</dbReference>
<name>A0ABZ3J602_SPOA4</name>
<keyword evidence="3" id="KW-1185">Reference proteome</keyword>
<feature type="compositionally biased region" description="Basic and acidic residues" evidence="1">
    <location>
        <begin position="443"/>
        <end position="452"/>
    </location>
</feature>
<evidence type="ECO:0000313" key="2">
    <source>
        <dbReference type="EMBL" id="XFO73317.1"/>
    </source>
</evidence>
<reference evidence="2" key="1">
    <citation type="submission" date="2024-05" db="EMBL/GenBank/DDBJ databases">
        <title>Isolation and characterization of Sporomusa carbonis sp. nov., a carboxydotrophic hydrogenogen in the genus of Sporomusa isolated from a charcoal burning pile.</title>
        <authorList>
            <person name="Boeer T."/>
            <person name="Rosenbaum F."/>
            <person name="Eysell L."/>
            <person name="Mueller V."/>
            <person name="Daniel R."/>
            <person name="Poehlein A."/>
        </authorList>
    </citation>
    <scope>NUCLEOTIDE SEQUENCE [LARGE SCALE GENOMIC DNA]</scope>
    <source>
        <strain evidence="2">DSM 3132</strain>
    </source>
</reference>
<proteinExistence type="predicted"/>
<organism evidence="2 3">
    <name type="scientific">Sporomusa acidovorans (strain ATCC 49682 / DSM 3132 / Mol)</name>
    <dbReference type="NCBI Taxonomy" id="1123286"/>
    <lineage>
        <taxon>Bacteria</taxon>
        <taxon>Bacillati</taxon>
        <taxon>Bacillota</taxon>
        <taxon>Negativicutes</taxon>
        <taxon>Selenomonadales</taxon>
        <taxon>Sporomusaceae</taxon>
        <taxon>Sporomusa</taxon>
    </lineage>
</organism>
<feature type="region of interest" description="Disordered" evidence="1">
    <location>
        <begin position="421"/>
        <end position="452"/>
    </location>
</feature>
<protein>
    <submittedName>
        <fullName evidence="2">Uncharacterized protein</fullName>
    </submittedName>
</protein>
<sequence>MSTLAVGVVNSSYSKGIASTVTFGSPVTRHPGVVTELPAGTNLSSDPRVLAFMHGTNERAMIASYTYATPPSVGSATFGVYAPTTTGSWGSPIATATTSGGTNNWGISNPWGLVSIDKYLYIQDYDSNNIAIVDMASGYTLAGTISNVFTGYDSGKTPHGSGMDVYSFDDPDTLTTVYVLAALYNQSDSSYTYGNSGLVLIRVDGTTATTIGTIITLTKNATSVTVEADSASGNFYAYVTAMGGMQTAGGNGSASTVQAVTLPNTVSGGIYTPTLALLNTVTAMTSPSTFGDFNDIEFWDSNAYILGSNYDSSYSTYTYRLIRVAAASLRSGSFSGSSNTGALTSTPAGATWLLAPANDTLWLVDGNFVHNVPAGTLSSGSTPFGSATADATDGTSSGVGLGTSDVNGNLNTASVVIDRTATRTRSGKPATAVSRSKMALTAEELKRRTGKK</sequence>
<dbReference type="RefSeq" id="WP_093796412.1">
    <property type="nucleotide sequence ID" value="NZ_CP155571.1"/>
</dbReference>
<dbReference type="Proteomes" id="UP000216052">
    <property type="component" value="Chromosome"/>
</dbReference>
<accession>A0ABZ3J602</accession>